<gene>
    <name evidence="1" type="ORF">HQ47_04670</name>
</gene>
<dbReference type="SUPFAM" id="SSF52091">
    <property type="entry name" value="SpoIIaa-like"/>
    <property type="match status" value="1"/>
</dbReference>
<proteinExistence type="predicted"/>
<protein>
    <recommendedName>
        <fullName evidence="3">STAS domain-containing protein</fullName>
    </recommendedName>
</protein>
<dbReference type="InterPro" id="IPR036513">
    <property type="entry name" value="STAS_dom_sf"/>
</dbReference>
<organism evidence="1 2">
    <name type="scientific">Porphyromonas macacae</name>
    <dbReference type="NCBI Taxonomy" id="28115"/>
    <lineage>
        <taxon>Bacteria</taxon>
        <taxon>Pseudomonadati</taxon>
        <taxon>Bacteroidota</taxon>
        <taxon>Bacteroidia</taxon>
        <taxon>Bacteroidales</taxon>
        <taxon>Porphyromonadaceae</taxon>
        <taxon>Porphyromonas</taxon>
    </lineage>
</organism>
<reference evidence="1 2" key="1">
    <citation type="submission" date="2014-09" db="EMBL/GenBank/DDBJ databases">
        <title>Draft Genome Sequence of Porphyromonas macacae COT-192_OH2859.</title>
        <authorList>
            <person name="Wallis C."/>
            <person name="Deusch O."/>
            <person name="O'Flynn C."/>
            <person name="Davis I."/>
            <person name="Horsfall A."/>
            <person name="Kirkwood N."/>
            <person name="Harris S."/>
            <person name="Eisen J.A."/>
            <person name="Coil D.A."/>
            <person name="Darling A.E."/>
            <person name="Jospin G."/>
            <person name="Alexiev A."/>
        </authorList>
    </citation>
    <scope>NUCLEOTIDE SEQUENCE [LARGE SCALE GENOMIC DNA]</scope>
    <source>
        <strain evidence="2">COT-192 OH2859</strain>
    </source>
</reference>
<dbReference type="AlphaFoldDB" id="A0A0A2E647"/>
<comment type="caution">
    <text evidence="1">The sequence shown here is derived from an EMBL/GenBank/DDBJ whole genome shotgun (WGS) entry which is preliminary data.</text>
</comment>
<evidence type="ECO:0008006" key="3">
    <source>
        <dbReference type="Google" id="ProtNLM"/>
    </source>
</evidence>
<dbReference type="STRING" id="28115.HQ47_04670"/>
<dbReference type="EMBL" id="JRFA01000014">
    <property type="protein sequence ID" value="KGN74353.1"/>
    <property type="molecule type" value="Genomic_DNA"/>
</dbReference>
<keyword evidence="2" id="KW-1185">Reference proteome</keyword>
<accession>A0A0A2E647</accession>
<dbReference type="Proteomes" id="UP000030103">
    <property type="component" value="Unassembled WGS sequence"/>
</dbReference>
<dbReference type="RefSeq" id="WP_036873693.1">
    <property type="nucleotide sequence ID" value="NZ_JRFA01000014.1"/>
</dbReference>
<name>A0A0A2E647_9PORP</name>
<sequence>MKNSRKYISIQRIRIRQEKLERLRRKSVKKKRQRNIDSNGRKKDKEWEINERHSLYGHAKRVAVSARQNLSLLKDSENVLDFIRKIENATAKNQKVILTLDLRQVTSIDIGSISVLLSKINKLTQRNIQAICKLPQDSSCKKMFFESGFSDHMRDLQGGRIHYNKKNKNLMVNRGFDKTSNREIGLAIKDSVKYLTGAEDTFRPLYSIAQEMCANSVEHANQYNKNWLFSVWYKDEDNVCFTMTDIGEGILGTLKRKFSQKIKEQFLIDNKEILKRAFEKKYTSATKDVNRNKGLPKIKNISDANYINNLIVITNNVLLDFSGSTNSKVLNRKFNGTFYYWELNKTCIEIWKNRKFA</sequence>
<evidence type="ECO:0000313" key="1">
    <source>
        <dbReference type="EMBL" id="KGN74353.1"/>
    </source>
</evidence>
<dbReference type="OrthoDB" id="838909at2"/>
<evidence type="ECO:0000313" key="2">
    <source>
        <dbReference type="Proteomes" id="UP000030103"/>
    </source>
</evidence>